<evidence type="ECO:0000313" key="1">
    <source>
        <dbReference type="EMBL" id="VDK46439.1"/>
    </source>
</evidence>
<protein>
    <submittedName>
        <fullName evidence="3">Miff domain-containing protein</fullName>
    </submittedName>
</protein>
<sequence length="79" mass="8823">MSVCASLCQIASPSGSSMDDSSIYDSGTVSSMDSLLGPERMHPDFRIRQRLEASRQGMLQLDLLRTKHQRLMQASDMIF</sequence>
<keyword evidence="2" id="KW-1185">Reference proteome</keyword>
<reference evidence="1 2" key="2">
    <citation type="submission" date="2018-11" db="EMBL/GenBank/DDBJ databases">
        <authorList>
            <consortium name="Pathogen Informatics"/>
        </authorList>
    </citation>
    <scope>NUCLEOTIDE SEQUENCE [LARGE SCALE GENOMIC DNA]</scope>
</reference>
<dbReference type="EMBL" id="UYRR01031133">
    <property type="protein sequence ID" value="VDK46439.1"/>
    <property type="molecule type" value="Genomic_DNA"/>
</dbReference>
<dbReference type="AlphaFoldDB" id="A0A0M3JWD7"/>
<gene>
    <name evidence="1" type="ORF">ASIM_LOCUS12055</name>
</gene>
<reference evidence="3" key="1">
    <citation type="submission" date="2017-02" db="UniProtKB">
        <authorList>
            <consortium name="WormBaseParasite"/>
        </authorList>
    </citation>
    <scope>IDENTIFICATION</scope>
</reference>
<dbReference type="Proteomes" id="UP000267096">
    <property type="component" value="Unassembled WGS sequence"/>
</dbReference>
<name>A0A0M3JWD7_ANISI</name>
<organism evidence="3">
    <name type="scientific">Anisakis simplex</name>
    <name type="common">Herring worm</name>
    <dbReference type="NCBI Taxonomy" id="6269"/>
    <lineage>
        <taxon>Eukaryota</taxon>
        <taxon>Metazoa</taxon>
        <taxon>Ecdysozoa</taxon>
        <taxon>Nematoda</taxon>
        <taxon>Chromadorea</taxon>
        <taxon>Rhabditida</taxon>
        <taxon>Spirurina</taxon>
        <taxon>Ascaridomorpha</taxon>
        <taxon>Ascaridoidea</taxon>
        <taxon>Anisakidae</taxon>
        <taxon>Anisakis</taxon>
        <taxon>Anisakis simplex complex</taxon>
    </lineage>
</organism>
<proteinExistence type="predicted"/>
<dbReference type="WBParaSite" id="ASIM_0001258901-mRNA-1">
    <property type="protein sequence ID" value="ASIM_0001258901-mRNA-1"/>
    <property type="gene ID" value="ASIM_0001258901"/>
</dbReference>
<accession>A0A0M3JWD7</accession>
<evidence type="ECO:0000313" key="2">
    <source>
        <dbReference type="Proteomes" id="UP000267096"/>
    </source>
</evidence>
<evidence type="ECO:0000313" key="3">
    <source>
        <dbReference type="WBParaSite" id="ASIM_0001258901-mRNA-1"/>
    </source>
</evidence>
<dbReference type="OrthoDB" id="5874682at2759"/>